<comment type="caution">
    <text evidence="11">The sequence shown here is derived from an EMBL/GenBank/DDBJ whole genome shotgun (WGS) entry which is preliminary data.</text>
</comment>
<feature type="site" description="Involved in the stabilization of negative charge on the oxyanion by the formation of the oxyanion hole" evidence="10">
    <location>
        <position position="107"/>
    </location>
</feature>
<proteinExistence type="inferred from homology"/>
<comment type="subcellular location">
    <subcellularLocation>
        <location evidence="1 10">Cytoplasm</location>
    </subcellularLocation>
</comment>
<evidence type="ECO:0000256" key="6">
    <source>
        <dbReference type="ARBA" id="ARBA00022605"/>
    </source>
</evidence>
<feature type="binding site" evidence="10">
    <location>
        <position position="166"/>
    </location>
    <ligand>
        <name>substrate</name>
    </ligand>
</feature>
<feature type="binding site" evidence="10">
    <location>
        <position position="377"/>
    </location>
    <ligand>
        <name>substrate</name>
    </ligand>
</feature>
<feature type="site" description="Cleavage; by autolysis" evidence="10">
    <location>
        <begin position="176"/>
        <end position="177"/>
    </location>
</feature>
<dbReference type="Gene3D" id="3.60.70.12">
    <property type="entry name" value="L-amino peptidase D-ALA esterase/amidase"/>
    <property type="match status" value="1"/>
</dbReference>
<evidence type="ECO:0000256" key="1">
    <source>
        <dbReference type="ARBA" id="ARBA00004496"/>
    </source>
</evidence>
<dbReference type="GO" id="GO:0005737">
    <property type="term" value="C:cytoplasm"/>
    <property type="evidence" value="ECO:0007669"/>
    <property type="project" value="UniProtKB-SubCell"/>
</dbReference>
<dbReference type="EC" id="2.3.1.1" evidence="10"/>
<keyword evidence="10" id="KW-0511">Multifunctional enzyme</keyword>
<comment type="function">
    <text evidence="10">Catalyzes two activities which are involved in the cyclic version of arginine biosynthesis: the synthesis of N-acetylglutamate from glutamate and acetyl-CoA as the acetyl donor, and of ornithine by transacetylation between N(2)-acetylornithine and glutamate.</text>
</comment>
<dbReference type="PANTHER" id="PTHR23100:SF0">
    <property type="entry name" value="ARGININE BIOSYNTHESIS BIFUNCTIONAL PROTEIN ARGJ, MITOCHONDRIAL"/>
    <property type="match status" value="1"/>
</dbReference>
<dbReference type="AlphaFoldDB" id="A0A2N7PJX4"/>
<keyword evidence="6 10" id="KW-0028">Amino-acid biosynthesis</keyword>
<evidence type="ECO:0000256" key="4">
    <source>
        <dbReference type="ARBA" id="ARBA00022490"/>
    </source>
</evidence>
<dbReference type="GO" id="GO:0004042">
    <property type="term" value="F:L-glutamate N-acetyltransferase activity"/>
    <property type="evidence" value="ECO:0007669"/>
    <property type="project" value="UniProtKB-UniRule"/>
</dbReference>
<evidence type="ECO:0000256" key="2">
    <source>
        <dbReference type="ARBA" id="ARBA00006774"/>
    </source>
</evidence>
<name>A0A2N7PJX4_9BACT</name>
<feature type="binding site" evidence="10">
    <location>
        <position position="177"/>
    </location>
    <ligand>
        <name>substrate</name>
    </ligand>
</feature>
<evidence type="ECO:0000256" key="5">
    <source>
        <dbReference type="ARBA" id="ARBA00022571"/>
    </source>
</evidence>
<keyword evidence="5 10" id="KW-0055">Arginine biosynthesis</keyword>
<evidence type="ECO:0000313" key="11">
    <source>
        <dbReference type="EMBL" id="PMP63156.1"/>
    </source>
</evidence>
<accession>A0A2N7PJX4</accession>
<comment type="similarity">
    <text evidence="2 10">Belongs to the ArgJ family.</text>
</comment>
<evidence type="ECO:0000256" key="9">
    <source>
        <dbReference type="ARBA" id="ARBA00023315"/>
    </source>
</evidence>
<keyword evidence="8 10" id="KW-0068">Autocatalytic cleavage</keyword>
<dbReference type="HAMAP" id="MF_01106">
    <property type="entry name" value="ArgJ"/>
    <property type="match status" value="1"/>
</dbReference>
<feature type="binding site" evidence="10">
    <location>
        <position position="382"/>
    </location>
    <ligand>
        <name>substrate</name>
    </ligand>
</feature>
<feature type="chain" id="PRO_5023385628" description="Arginine biosynthesis bifunctional protein ArgJ beta chain" evidence="10">
    <location>
        <begin position="177"/>
        <end position="382"/>
    </location>
</feature>
<feature type="chain" id="PRO_5023385627" description="Arginine biosynthesis bifunctional protein ArgJ alpha chain" evidence="10">
    <location>
        <begin position="1"/>
        <end position="176"/>
    </location>
</feature>
<keyword evidence="9 10" id="KW-0012">Acyltransferase</keyword>
<dbReference type="UniPathway" id="UPA00068">
    <property type="reaction ID" value="UER00106"/>
</dbReference>
<dbReference type="NCBIfam" id="TIGR00120">
    <property type="entry name" value="ArgJ"/>
    <property type="match status" value="1"/>
</dbReference>
<evidence type="ECO:0000256" key="10">
    <source>
        <dbReference type="HAMAP-Rule" id="MF_01106"/>
    </source>
</evidence>
<dbReference type="FunFam" id="3.60.70.12:FF:000001">
    <property type="entry name" value="Arginine biosynthesis bifunctional protein ArgJ, chloroplastic"/>
    <property type="match status" value="1"/>
</dbReference>
<protein>
    <recommendedName>
        <fullName evidence="10">Arginine biosynthesis bifunctional protein ArgJ</fullName>
    </recommendedName>
    <domain>
        <recommendedName>
            <fullName evidence="10">Glutamate N-acetyltransferase</fullName>
            <ecNumber evidence="10">2.3.1.35</ecNumber>
        </recommendedName>
        <alternativeName>
            <fullName evidence="10">Ornithine acetyltransferase</fullName>
            <shortName evidence="10">OATase</shortName>
        </alternativeName>
        <alternativeName>
            <fullName evidence="10">Ornithine transacetylase</fullName>
        </alternativeName>
    </domain>
    <domain>
        <recommendedName>
            <fullName evidence="10">Amino-acid acetyltransferase</fullName>
            <ecNumber evidence="10">2.3.1.1</ecNumber>
        </recommendedName>
        <alternativeName>
            <fullName evidence="10">N-acetylglutamate synthase</fullName>
            <shortName evidence="10">AGSase</shortName>
        </alternativeName>
    </domain>
    <component>
        <recommendedName>
            <fullName evidence="10">Arginine biosynthesis bifunctional protein ArgJ alpha chain</fullName>
        </recommendedName>
    </component>
    <component>
        <recommendedName>
            <fullName evidence="10">Arginine biosynthesis bifunctional protein ArgJ beta chain</fullName>
        </recommendedName>
    </component>
</protein>
<evidence type="ECO:0000256" key="3">
    <source>
        <dbReference type="ARBA" id="ARBA00011475"/>
    </source>
</evidence>
<dbReference type="SUPFAM" id="SSF56266">
    <property type="entry name" value="DmpA/ArgJ-like"/>
    <property type="match status" value="1"/>
</dbReference>
<dbReference type="PANTHER" id="PTHR23100">
    <property type="entry name" value="ARGININE BIOSYNTHESIS BIFUNCTIONAL PROTEIN ARGJ"/>
    <property type="match status" value="1"/>
</dbReference>
<dbReference type="Gene3D" id="3.10.20.340">
    <property type="entry name" value="ArgJ beta chain, C-terminal domain"/>
    <property type="match status" value="1"/>
</dbReference>
<feature type="binding site" evidence="10">
    <location>
        <position position="256"/>
    </location>
    <ligand>
        <name>substrate</name>
    </ligand>
</feature>
<dbReference type="GO" id="GO:0006592">
    <property type="term" value="P:ornithine biosynthetic process"/>
    <property type="evidence" value="ECO:0007669"/>
    <property type="project" value="TreeGrafter"/>
</dbReference>
<sequence>MNIPQGFLFAGVSAGIRKEGRLDLGLIFCEEKGISWGVFTKNTVKAAPVLIGKKHIKNLVTRAILVNSGIANACTGKEGLERTERVLKALSDLLSIKKEEILPASTGVIGEQLPEEKIIAKLPDLVKKLSPSNYADFAKAIMTTDTFPKISSQLTGDGIAILGIAKGAGMIAPHMATMLAFILTDAKIDKKDLQTLLLKAVEESFNRITVDSDTSTNDTVYALASGKKEIGNWEEFCEKFQRVLYELSYMIVKDGEGASKVIKVIVKGAKTKEEAKNFSQAVANSLLVKTAFYGGDPNWGRILAALGKTQIPFDPEEIEIYLNGIPWIKKLKTQNKEEVLKNELRKNDIELLIKLKRGKQNYWMLTCDLTEEYIKINASYRS</sequence>
<dbReference type="InterPro" id="IPR016117">
    <property type="entry name" value="ArgJ-like_dom_sf"/>
</dbReference>
<comment type="subunit">
    <text evidence="3 10">Heterotetramer of two alpha and two beta chains.</text>
</comment>
<organism evidence="11 12">
    <name type="scientific">Caldimicrobium thiodismutans</name>
    <dbReference type="NCBI Taxonomy" id="1653476"/>
    <lineage>
        <taxon>Bacteria</taxon>
        <taxon>Pseudomonadati</taxon>
        <taxon>Thermodesulfobacteriota</taxon>
        <taxon>Thermodesulfobacteria</taxon>
        <taxon>Thermodesulfobacteriales</taxon>
        <taxon>Thermodesulfobacteriaceae</taxon>
        <taxon>Caldimicrobium</taxon>
    </lineage>
</organism>
<dbReference type="InterPro" id="IPR002813">
    <property type="entry name" value="Arg_biosynth_ArgJ"/>
</dbReference>
<evidence type="ECO:0000256" key="7">
    <source>
        <dbReference type="ARBA" id="ARBA00022679"/>
    </source>
</evidence>
<dbReference type="FunFam" id="3.10.20.340:FF:000003">
    <property type="entry name" value="Arginine biosynthesis bifunctional protein ArgJ"/>
    <property type="match status" value="1"/>
</dbReference>
<keyword evidence="7 10" id="KW-0808">Transferase</keyword>
<dbReference type="Pfam" id="PF01960">
    <property type="entry name" value="ArgJ"/>
    <property type="match status" value="1"/>
</dbReference>
<dbReference type="NCBIfam" id="NF003802">
    <property type="entry name" value="PRK05388.1"/>
    <property type="match status" value="1"/>
</dbReference>
<keyword evidence="4 10" id="KW-0963">Cytoplasm</keyword>
<comment type="catalytic activity">
    <reaction evidence="10">
        <text>N(2)-acetyl-L-ornithine + L-glutamate = N-acetyl-L-glutamate + L-ornithine</text>
        <dbReference type="Rhea" id="RHEA:15349"/>
        <dbReference type="ChEBI" id="CHEBI:29985"/>
        <dbReference type="ChEBI" id="CHEBI:44337"/>
        <dbReference type="ChEBI" id="CHEBI:46911"/>
        <dbReference type="ChEBI" id="CHEBI:57805"/>
        <dbReference type="EC" id="2.3.1.35"/>
    </reaction>
</comment>
<dbReference type="GO" id="GO:0006526">
    <property type="term" value="P:L-arginine biosynthetic process"/>
    <property type="evidence" value="ECO:0007669"/>
    <property type="project" value="UniProtKB-UniRule"/>
</dbReference>
<dbReference type="EMBL" id="PNIE01000044">
    <property type="protein sequence ID" value="PMP63156.1"/>
    <property type="molecule type" value="Genomic_DNA"/>
</dbReference>
<reference evidence="11 12" key="1">
    <citation type="submission" date="2018-01" db="EMBL/GenBank/DDBJ databases">
        <title>Metagenomic assembled genomes from two thermal pools in the Uzon Caldera, Kamchatka, Russia.</title>
        <authorList>
            <person name="Wilkins L."/>
            <person name="Ettinger C."/>
        </authorList>
    </citation>
    <scope>NUCLEOTIDE SEQUENCE [LARGE SCALE GENOMIC DNA]</scope>
    <source>
        <strain evidence="11">ZAV-15</strain>
    </source>
</reference>
<dbReference type="Proteomes" id="UP000235731">
    <property type="component" value="Unassembled WGS sequence"/>
</dbReference>
<feature type="binding site" evidence="10">
    <location>
        <position position="143"/>
    </location>
    <ligand>
        <name>substrate</name>
    </ligand>
</feature>
<comment type="pathway">
    <text evidence="10">Amino-acid biosynthesis; L-arginine biosynthesis; N(2)-acetyl-L-ornithine from L-glutamate: step 1/4.</text>
</comment>
<dbReference type="GO" id="GO:0004358">
    <property type="term" value="F:L-glutamate N-acetyltransferase activity, acting on acetyl-L-ornithine as donor"/>
    <property type="evidence" value="ECO:0007669"/>
    <property type="project" value="UniProtKB-UniRule"/>
</dbReference>
<dbReference type="CDD" id="cd02152">
    <property type="entry name" value="OAT"/>
    <property type="match status" value="1"/>
</dbReference>
<feature type="site" description="Involved in the stabilization of negative charge on the oxyanion by the formation of the oxyanion hole" evidence="10">
    <location>
        <position position="106"/>
    </location>
</feature>
<dbReference type="InterPro" id="IPR042195">
    <property type="entry name" value="ArgJ_beta_C"/>
</dbReference>
<evidence type="ECO:0000313" key="12">
    <source>
        <dbReference type="Proteomes" id="UP000235731"/>
    </source>
</evidence>
<evidence type="ECO:0000256" key="8">
    <source>
        <dbReference type="ARBA" id="ARBA00022813"/>
    </source>
</evidence>
<comment type="pathway">
    <text evidence="10">Amino-acid biosynthesis; L-arginine biosynthesis; L-ornithine and N-acetyl-L-glutamate from L-glutamate and N(2)-acetyl-L-ornithine (cyclic): step 1/1.</text>
</comment>
<gene>
    <name evidence="10" type="primary">argJ</name>
    <name evidence="11" type="ORF">C0197_03225</name>
</gene>
<comment type="catalytic activity">
    <reaction evidence="10">
        <text>L-glutamate + acetyl-CoA = N-acetyl-L-glutamate + CoA + H(+)</text>
        <dbReference type="Rhea" id="RHEA:24292"/>
        <dbReference type="ChEBI" id="CHEBI:15378"/>
        <dbReference type="ChEBI" id="CHEBI:29985"/>
        <dbReference type="ChEBI" id="CHEBI:44337"/>
        <dbReference type="ChEBI" id="CHEBI:57287"/>
        <dbReference type="ChEBI" id="CHEBI:57288"/>
        <dbReference type="EC" id="2.3.1.1"/>
    </reaction>
</comment>
<dbReference type="EC" id="2.3.1.35" evidence="10"/>
<feature type="active site" description="Nucleophile" evidence="10">
    <location>
        <position position="177"/>
    </location>
</feature>